<comment type="caution">
    <text evidence="12">The sequence shown here is derived from an EMBL/GenBank/DDBJ whole genome shotgun (WGS) entry which is preliminary data.</text>
</comment>
<feature type="domain" description="ELP1 alpha-solenoid" evidence="10">
    <location>
        <begin position="689"/>
        <end position="835"/>
    </location>
</feature>
<dbReference type="EMBL" id="CAJNOC010000907">
    <property type="protein sequence ID" value="CAF0815881.1"/>
    <property type="molecule type" value="Genomic_DNA"/>
</dbReference>
<proteinExistence type="inferred from homology"/>
<evidence type="ECO:0000256" key="2">
    <source>
        <dbReference type="ARBA" id="ARBA00006086"/>
    </source>
</evidence>
<evidence type="ECO:0000259" key="11">
    <source>
        <dbReference type="Pfam" id="PF23936"/>
    </source>
</evidence>
<dbReference type="InterPro" id="IPR056166">
    <property type="entry name" value="TPR_ELP1"/>
</dbReference>
<feature type="domain" description="ELP1 three-helical bundle" evidence="11">
    <location>
        <begin position="1048"/>
        <end position="1225"/>
    </location>
</feature>
<dbReference type="OrthoDB" id="40048at2759"/>
<evidence type="ECO:0000256" key="1">
    <source>
        <dbReference type="ARBA" id="ARBA00005043"/>
    </source>
</evidence>
<dbReference type="Pfam" id="PF23925">
    <property type="entry name" value="A-sol_ELP1"/>
    <property type="match status" value="2"/>
</dbReference>
<evidence type="ECO:0000256" key="6">
    <source>
        <dbReference type="SAM" id="MobiDB-lite"/>
    </source>
</evidence>
<dbReference type="GO" id="GO:0005634">
    <property type="term" value="C:nucleus"/>
    <property type="evidence" value="ECO:0007669"/>
    <property type="project" value="UniProtKB-SubCell"/>
</dbReference>
<dbReference type="UniPathway" id="UPA00988"/>
<evidence type="ECO:0000256" key="5">
    <source>
        <dbReference type="PIRNR" id="PIRNR017233"/>
    </source>
</evidence>
<dbReference type="InterPro" id="IPR056164">
    <property type="entry name" value="Beta-prop_ELP1_1st"/>
</dbReference>
<keyword evidence="3 5" id="KW-0963">Cytoplasm</keyword>
<dbReference type="SUPFAM" id="SSF50978">
    <property type="entry name" value="WD40 repeat-like"/>
    <property type="match status" value="1"/>
</dbReference>
<feature type="region of interest" description="Disordered" evidence="6">
    <location>
        <begin position="1094"/>
        <end position="1155"/>
    </location>
</feature>
<evidence type="ECO:0000313" key="13">
    <source>
        <dbReference type="Proteomes" id="UP000663879"/>
    </source>
</evidence>
<dbReference type="Pfam" id="PF04762">
    <property type="entry name" value="Beta-prop_ELP1_1st"/>
    <property type="match status" value="1"/>
</dbReference>
<organism evidence="12 13">
    <name type="scientific">Brachionus calyciflorus</name>
    <dbReference type="NCBI Taxonomy" id="104777"/>
    <lineage>
        <taxon>Eukaryota</taxon>
        <taxon>Metazoa</taxon>
        <taxon>Spiralia</taxon>
        <taxon>Gnathifera</taxon>
        <taxon>Rotifera</taxon>
        <taxon>Eurotatoria</taxon>
        <taxon>Monogononta</taxon>
        <taxon>Pseudotrocha</taxon>
        <taxon>Ploima</taxon>
        <taxon>Brachionidae</taxon>
        <taxon>Brachionus</taxon>
    </lineage>
</organism>
<evidence type="ECO:0000256" key="4">
    <source>
        <dbReference type="ARBA" id="ARBA00022694"/>
    </source>
</evidence>
<comment type="similarity">
    <text evidence="2 5">Belongs to the ELP1/IKA1 family.</text>
</comment>
<feature type="compositionally biased region" description="Basic residues" evidence="6">
    <location>
        <begin position="1145"/>
        <end position="1154"/>
    </location>
</feature>
<dbReference type="Pfam" id="PF23878">
    <property type="entry name" value="TPR_ELP1"/>
    <property type="match status" value="1"/>
</dbReference>
<dbReference type="AlphaFoldDB" id="A0A813TP26"/>
<keyword evidence="13" id="KW-1185">Reference proteome</keyword>
<comment type="function">
    <text evidence="5">Component of the elongator complex which is required for multiple tRNA modifications, including mcm5U (5-methoxycarbonylmethyl uridine), mcm5s2U (5-methoxycarbonylmethyl-2-thiouridine), and ncm5U (5-carbamoylmethyl uridine). The elongator complex catalyzes formation of carboxymethyluridine in the wobble base at position 34 in tRNAs.</text>
</comment>
<name>A0A813TP26_9BILA</name>
<gene>
    <name evidence="12" type="ORF">OXX778_LOCUS7209</name>
</gene>
<dbReference type="PANTHER" id="PTHR12747">
    <property type="entry name" value="ELONGATOR COMPLEX PROTEIN 1"/>
    <property type="match status" value="1"/>
</dbReference>
<sequence>MNDLKLLISFEKCLNVSSDRLELITFDTNMNASYVSDHNRIYELSGQNVEVLFDLRDDFLANSDDNKLILFQFLTESNNLCLINSKGDLNLFNVLSKTVEGVGSISDGLSAAQWSPDQELLALVTTTNALILMTKDFDIVTEQKISLENVVESEFVNVGWGSFETQFKGSAGKHAVKEKTEDQILSWDDRQARICWRPDGEYFVVHFIDPLTNSRKFQVFNREGVLHSTIEKNVNILEAAIDWKYSKSLITTSIHRFNKHEIIFFERNGLAHGGFTLPFPIGQMKINGIYWNLDSSILCIWSELAEKNSSNSENKSIIQLWSMSNYHWYLKQTLNFEMNNKVTSVCWDPEDSFKLHLFTQNGQYINYKFGWIVNYCKPVEDFNGSIALIDGCNALITPFKNKVIPPPMSLHKITCPKQINKIVWSNCNMDFLVYLMNSDVLFYRYYKAKDEIQNGLKLGTYNYELFGQVNLELENKKDYNLSVQHLIWTSPNELLVIYETKKSTFDLVEFEMEKKVDGKFLLRKKSEINLNYEPFNTDFDPKSKTLAIQSTNGTFYKYRKESIWTLISDDLRFLQTCPNFGIFTIDTDKNQRDICVGMSQFYRLYVDKVEIANNCTSYYVHDEFLLYTDHTNTLKFISLSKLKDCGAKKVQEESLRKVERGAKLLIALNSGTGCVLQMPRGNLELVHPRTLVVSKLKADIDNFRYLNAVETMRKHRVNMNILYDHNPTSFLDNLTIFVKQIDNANLINLFLTELSDEDTTQSFFKDHYPERNIGKKDEQKSKSSTKLTNLCTKLIDICENIDKSKFFLVILSCYAKMKELEKALYRVIQCKSVSQASVDEGTYDFDVVLMVAEKSQKDPKEYLPFLNELKKLEENYRKFKIDFYLKRYKKALQSIVKCGDEQNNEILKLVDNHKLYSEGLKYYKPTDEMFKKISKLFASHLGEKKYYEEAGLILMRAEQLEDALDLFLKSSNWQMFINVCLRLKLPSHLYSEKLSLILDKLKSENKFLECAQIYENYMNDTESAILNLINGSHWSEAITLIHKSDRFDFFETNLLPSLKTNQVDLLKIIEQYENKFKEYKERLDQVREEKAKKKEKEMLDEFDDENRHRDDLSMSEMSNSTFDTESQAGSTRSSASTVASTFSNKSKRRSRQKKSLISLKKGSQFEDLALIQELSDTISYLYKLKDSIFSLSKSLLLFNLNDLCVELQNQYESVIDLFERTSSQIWNYPTQNENENFSFQTYQQNLMANLTDFSKLEIKYRYPPESVGKRSWKLHFYE</sequence>
<comment type="pathway">
    <text evidence="1">tRNA modification; 5-methoxycarbonylmethyl-2-thiouridine-tRNA biosynthesis.</text>
</comment>
<feature type="domain" description="ELP1 first N-terminal beta-propeller" evidence="7">
    <location>
        <begin position="42"/>
        <end position="350"/>
    </location>
</feature>
<reference evidence="12" key="1">
    <citation type="submission" date="2021-02" db="EMBL/GenBank/DDBJ databases">
        <authorList>
            <person name="Nowell W R."/>
        </authorList>
    </citation>
    <scope>NUCLEOTIDE SEQUENCE</scope>
    <source>
        <strain evidence="12">Ploen Becks lab</strain>
    </source>
</reference>
<keyword evidence="4" id="KW-0819">tRNA processing</keyword>
<evidence type="ECO:0000256" key="3">
    <source>
        <dbReference type="ARBA" id="ARBA00022490"/>
    </source>
</evidence>
<dbReference type="InterPro" id="IPR006849">
    <property type="entry name" value="Elp1"/>
</dbReference>
<feature type="compositionally biased region" description="Polar residues" evidence="6">
    <location>
        <begin position="1115"/>
        <end position="1127"/>
    </location>
</feature>
<dbReference type="InterPro" id="IPR036322">
    <property type="entry name" value="WD40_repeat_dom_sf"/>
</dbReference>
<comment type="subcellular location">
    <subcellularLocation>
        <location evidence="5">Cytoplasm</location>
    </subcellularLocation>
    <subcellularLocation>
        <location evidence="5">Nucleus</location>
    </subcellularLocation>
</comment>
<dbReference type="InterPro" id="IPR056165">
    <property type="entry name" value="Beta-prop_ELP1_2nd"/>
</dbReference>
<evidence type="ECO:0000259" key="8">
    <source>
        <dbReference type="Pfam" id="PF23797"/>
    </source>
</evidence>
<dbReference type="GO" id="GO:0000049">
    <property type="term" value="F:tRNA binding"/>
    <property type="evidence" value="ECO:0007669"/>
    <property type="project" value="TreeGrafter"/>
</dbReference>
<dbReference type="PIRSF" id="PIRSF017233">
    <property type="entry name" value="IKAP"/>
    <property type="match status" value="1"/>
</dbReference>
<evidence type="ECO:0000313" key="12">
    <source>
        <dbReference type="EMBL" id="CAF0815881.1"/>
    </source>
</evidence>
<feature type="domain" description="ELP1 TPR" evidence="9">
    <location>
        <begin position="876"/>
        <end position="1037"/>
    </location>
</feature>
<dbReference type="GO" id="GO:0033588">
    <property type="term" value="C:elongator holoenzyme complex"/>
    <property type="evidence" value="ECO:0007669"/>
    <property type="project" value="InterPro"/>
</dbReference>
<dbReference type="GO" id="GO:0002926">
    <property type="term" value="P:tRNA wobble base 5-methoxycarbonylmethyl-2-thiouridinylation"/>
    <property type="evidence" value="ECO:0007669"/>
    <property type="project" value="TreeGrafter"/>
</dbReference>
<evidence type="ECO:0000259" key="7">
    <source>
        <dbReference type="Pfam" id="PF04762"/>
    </source>
</evidence>
<feature type="compositionally biased region" description="Basic and acidic residues" evidence="6">
    <location>
        <begin position="1094"/>
        <end position="1112"/>
    </location>
</feature>
<protein>
    <recommendedName>
        <fullName evidence="5">Elongator complex protein 1</fullName>
    </recommendedName>
</protein>
<dbReference type="InterPro" id="IPR056169">
    <property type="entry name" value="HB_ELP1"/>
</dbReference>
<dbReference type="Pfam" id="PF23936">
    <property type="entry name" value="HB_ELP1"/>
    <property type="match status" value="1"/>
</dbReference>
<dbReference type="SUPFAM" id="SSF82171">
    <property type="entry name" value="DPP6 N-terminal domain-like"/>
    <property type="match status" value="1"/>
</dbReference>
<keyword evidence="5" id="KW-0539">Nucleus</keyword>
<dbReference type="Pfam" id="PF23797">
    <property type="entry name" value="Beta-prop_ELP1_2nd"/>
    <property type="match status" value="1"/>
</dbReference>
<dbReference type="PANTHER" id="PTHR12747:SF0">
    <property type="entry name" value="ELONGATOR COMPLEX PROTEIN 1"/>
    <property type="match status" value="1"/>
</dbReference>
<feature type="compositionally biased region" description="Low complexity" evidence="6">
    <location>
        <begin position="1128"/>
        <end position="1144"/>
    </location>
</feature>
<feature type="domain" description="ELP1 alpha-solenoid" evidence="10">
    <location>
        <begin position="841"/>
        <end position="869"/>
    </location>
</feature>
<dbReference type="Proteomes" id="UP000663879">
    <property type="component" value="Unassembled WGS sequence"/>
</dbReference>
<dbReference type="GO" id="GO:0005829">
    <property type="term" value="C:cytosol"/>
    <property type="evidence" value="ECO:0007669"/>
    <property type="project" value="TreeGrafter"/>
</dbReference>
<accession>A0A813TP26</accession>
<evidence type="ECO:0000259" key="10">
    <source>
        <dbReference type="Pfam" id="PF23925"/>
    </source>
</evidence>
<dbReference type="InterPro" id="IPR056167">
    <property type="entry name" value="A-sol_ELP1"/>
</dbReference>
<feature type="domain" description="ELP1 N-terminal second beta-propeller" evidence="8">
    <location>
        <begin position="389"/>
        <end position="664"/>
    </location>
</feature>
<evidence type="ECO:0000259" key="9">
    <source>
        <dbReference type="Pfam" id="PF23878"/>
    </source>
</evidence>